<dbReference type="PANTHER" id="PTHR43074:SF1">
    <property type="entry name" value="BETA-KETOACYL SYNTHASE FAMILY PROTEIN-RELATED"/>
    <property type="match status" value="1"/>
</dbReference>
<dbReference type="InterPro" id="IPR016039">
    <property type="entry name" value="Thiolase-like"/>
</dbReference>
<proteinExistence type="predicted"/>
<dbReference type="GO" id="GO:0016746">
    <property type="term" value="F:acyltransferase activity"/>
    <property type="evidence" value="ECO:0007669"/>
    <property type="project" value="InterPro"/>
</dbReference>
<dbReference type="PANTHER" id="PTHR43074">
    <property type="entry name" value="OMEGA-3 POLYUNSATURATED FATTY ACID SYNTHASE PFAB-RELATED"/>
    <property type="match status" value="1"/>
</dbReference>
<dbReference type="RefSeq" id="WP_207689329.1">
    <property type="nucleotide sequence ID" value="NZ_CP061799.1"/>
</dbReference>
<evidence type="ECO:0000313" key="3">
    <source>
        <dbReference type="Proteomes" id="UP000663720"/>
    </source>
</evidence>
<gene>
    <name evidence="2" type="ORF">dnl_58960</name>
</gene>
<dbReference type="KEGG" id="dli:dnl_58960"/>
<dbReference type="Proteomes" id="UP000663720">
    <property type="component" value="Chromosome"/>
</dbReference>
<reference evidence="2" key="1">
    <citation type="journal article" date="2021" name="Microb. Physiol.">
        <title>Proteogenomic Insights into the Physiology of Marine, Sulfate-Reducing, Filamentous Desulfonema limicola and Desulfonema magnum.</title>
        <authorList>
            <person name="Schnaars V."/>
            <person name="Wohlbrand L."/>
            <person name="Scheve S."/>
            <person name="Hinrichs C."/>
            <person name="Reinhardt R."/>
            <person name="Rabus R."/>
        </authorList>
    </citation>
    <scope>NUCLEOTIDE SEQUENCE</scope>
    <source>
        <strain evidence="2">5ac10</strain>
    </source>
</reference>
<dbReference type="SMART" id="SM00827">
    <property type="entry name" value="PKS_AT"/>
    <property type="match status" value="1"/>
</dbReference>
<name>A0A975GJA4_9BACT</name>
<dbReference type="InterPro" id="IPR001227">
    <property type="entry name" value="Ac_transferase_dom_sf"/>
</dbReference>
<dbReference type="InterPro" id="IPR014181">
    <property type="entry name" value="Omega3_polyunsat_FA_synth-like"/>
</dbReference>
<dbReference type="AlphaFoldDB" id="A0A975GJA4"/>
<dbReference type="Gene3D" id="3.40.47.10">
    <property type="match status" value="1"/>
</dbReference>
<accession>A0A975GJA4</accession>
<evidence type="ECO:0000313" key="2">
    <source>
        <dbReference type="EMBL" id="QTA83486.1"/>
    </source>
</evidence>
<feature type="domain" description="Malonyl-CoA:ACP transacylase (MAT)" evidence="1">
    <location>
        <begin position="402"/>
        <end position="726"/>
    </location>
</feature>
<evidence type="ECO:0000259" key="1">
    <source>
        <dbReference type="SMART" id="SM00827"/>
    </source>
</evidence>
<dbReference type="SUPFAM" id="SSF53901">
    <property type="entry name" value="Thiolase-like"/>
    <property type="match status" value="1"/>
</dbReference>
<dbReference type="InterPro" id="IPR016035">
    <property type="entry name" value="Acyl_Trfase/lysoPLipase"/>
</dbReference>
<dbReference type="Gene3D" id="3.40.366.10">
    <property type="entry name" value="Malonyl-Coenzyme A Acyl Carrier Protein, domain 2"/>
    <property type="match status" value="2"/>
</dbReference>
<dbReference type="SUPFAM" id="SSF52151">
    <property type="entry name" value="FabD/lysophospholipase-like"/>
    <property type="match status" value="1"/>
</dbReference>
<dbReference type="InterPro" id="IPR052568">
    <property type="entry name" value="PKS-FAS_Synthase"/>
</dbReference>
<dbReference type="NCBIfam" id="TIGR02816">
    <property type="entry name" value="pfaB_fam"/>
    <property type="match status" value="1"/>
</dbReference>
<dbReference type="InterPro" id="IPR014043">
    <property type="entry name" value="Acyl_transferase_dom"/>
</dbReference>
<organism evidence="2 3">
    <name type="scientific">Desulfonema limicola</name>
    <dbReference type="NCBI Taxonomy" id="45656"/>
    <lineage>
        <taxon>Bacteria</taxon>
        <taxon>Pseudomonadati</taxon>
        <taxon>Thermodesulfobacteriota</taxon>
        <taxon>Desulfobacteria</taxon>
        <taxon>Desulfobacterales</taxon>
        <taxon>Desulfococcaceae</taxon>
        <taxon>Desulfonema</taxon>
    </lineage>
</organism>
<dbReference type="EMBL" id="CP061799">
    <property type="protein sequence ID" value="QTA83486.1"/>
    <property type="molecule type" value="Genomic_DNA"/>
</dbReference>
<protein>
    <submittedName>
        <fullName evidence="2">PfaB family protein</fullName>
    </submittedName>
</protein>
<keyword evidence="3" id="KW-1185">Reference proteome</keyword>
<dbReference type="Gene3D" id="3.30.70.3290">
    <property type="match status" value="1"/>
</dbReference>
<sequence length="756" mass="84554">MNNKLTIAGIETIMKNAGGLDIFERNIYDGIIEQEQVSDFTGQEILDKVIYGAIKNTRSKLKEQNLAESALILVLDDDFSCKKYDCKSFDRENNILQALEKAGLMLIQDNADSVIIAVSDAQQGAAAIVLKSFEKARADQNRIYAVIDSLNTEVSEISFSELDYAEIYGKSFEDILKTPLNVKESNPLSCALGTCKGMFQGISENMSFIISLIKTALCLYHRYIPGNPLWKTPDDRKSWNKTPFYIPTGSRTWFLGKGCSKRKAALVSFGDQSNACMLLSEDETLAFRLGKYLAHAVPFCFPVAGNDEHDLKKQLDKMISLINQEDNLQKSAVQNFKEFKARADSPYALMIAAANKEDLEKEIRFMSKGIGLAFANNSEFKTPKGSYFTANPLGKKGKAVFVYPGVGSAYLGLCQDIFHMFPGVYDQFSLLVSDMGKILKEKELYPRTCYVPAEDELKNLEKNMRKDIMDISECGISFSVIYTMIMAGYFKLFPQAAIGYSMGETSMTASLMVWQDPGQLSGKLKETDVFSKALHGELTAVRKDWGLPPYREGDEKFIWESYTLLADRETVQKAAENEDRVYLTLINTDNEVVIAGDPGSCIRVAEKIGCQYFPLRLDLAIHSKPAWSEYDNIVELFTLPTNEPSGIKFYSSSCYMPLPVRSKAIANSIARAFCDPVDFPKLVRKVHNDGGRIFIEAGPRQICSLWINEILKGQEFVAVPLNIKGTKDQVSIVRALAQLVSHRVNVDISPLFRFAL</sequence>